<sequence length="210" mass="24730">MYYEGLLYKTMVWISRLAYLNILWLLFSMIGLLFLGVFPSVVAALSIERKWIRGNQDFPLFKQFWSEFKDHFIQANVIGYFFTFLLMLLYVNITLVQSLDHWLRLLLLFLLFGLAFLVSIIFVYIFPTFVHFRATFFDYLTYAFVVALVSPLNTLLILINIGAFFFIGYYFPGVVFVFAGSGLTFITMWFSYQSLKKIENKISFYMEGES</sequence>
<comment type="caution">
    <text evidence="2">The sequence shown here is derived from an EMBL/GenBank/DDBJ whole genome shotgun (WGS) entry which is preliminary data.</text>
</comment>
<feature type="transmembrane region" description="Helical" evidence="1">
    <location>
        <begin position="139"/>
        <end position="167"/>
    </location>
</feature>
<feature type="transmembrane region" description="Helical" evidence="1">
    <location>
        <begin position="105"/>
        <end position="127"/>
    </location>
</feature>
<evidence type="ECO:0000313" key="2">
    <source>
        <dbReference type="EMBL" id="MRI64854.1"/>
    </source>
</evidence>
<keyword evidence="1" id="KW-0472">Membrane</keyword>
<dbReference type="RefSeq" id="WP_153833744.1">
    <property type="nucleotide sequence ID" value="NZ_JBHUMW010000007.1"/>
</dbReference>
<dbReference type="InterPro" id="IPR006938">
    <property type="entry name" value="DUF624"/>
</dbReference>
<keyword evidence="3" id="KW-1185">Reference proteome</keyword>
<evidence type="ECO:0000313" key="3">
    <source>
        <dbReference type="Proteomes" id="UP000435187"/>
    </source>
</evidence>
<reference evidence="2 3" key="1">
    <citation type="submission" date="2019-10" db="EMBL/GenBank/DDBJ databases">
        <title>Gracilibacillus salitolerans sp. nov., a moderate halophile isolated from a saline soil in northwest China.</title>
        <authorList>
            <person name="Gan L."/>
        </authorList>
    </citation>
    <scope>NUCLEOTIDE SEQUENCE [LARGE SCALE GENOMIC DNA]</scope>
    <source>
        <strain evidence="2 3">TP2-8</strain>
    </source>
</reference>
<dbReference type="Pfam" id="PF04854">
    <property type="entry name" value="DUF624"/>
    <property type="match status" value="1"/>
</dbReference>
<dbReference type="EMBL" id="WJEE01000001">
    <property type="protein sequence ID" value="MRI64854.1"/>
    <property type="molecule type" value="Genomic_DNA"/>
</dbReference>
<feature type="transmembrane region" description="Helical" evidence="1">
    <location>
        <begin position="20"/>
        <end position="45"/>
    </location>
</feature>
<gene>
    <name evidence="2" type="ORF">GH885_00655</name>
</gene>
<keyword evidence="1" id="KW-1133">Transmembrane helix</keyword>
<organism evidence="2 3">
    <name type="scientific">Gracilibacillus thailandensis</name>
    <dbReference type="NCBI Taxonomy" id="563735"/>
    <lineage>
        <taxon>Bacteria</taxon>
        <taxon>Bacillati</taxon>
        <taxon>Bacillota</taxon>
        <taxon>Bacilli</taxon>
        <taxon>Bacillales</taxon>
        <taxon>Bacillaceae</taxon>
        <taxon>Gracilibacillus</taxon>
    </lineage>
</organism>
<name>A0A6N7QTJ0_9BACI</name>
<evidence type="ECO:0000256" key="1">
    <source>
        <dbReference type="SAM" id="Phobius"/>
    </source>
</evidence>
<dbReference type="Proteomes" id="UP000435187">
    <property type="component" value="Unassembled WGS sequence"/>
</dbReference>
<proteinExistence type="predicted"/>
<dbReference type="AlphaFoldDB" id="A0A6N7QTJ0"/>
<accession>A0A6N7QTJ0</accession>
<keyword evidence="1" id="KW-0812">Transmembrane</keyword>
<protein>
    <submittedName>
        <fullName evidence="2">DUF624 domain-containing protein</fullName>
    </submittedName>
</protein>
<feature type="transmembrane region" description="Helical" evidence="1">
    <location>
        <begin position="72"/>
        <end position="93"/>
    </location>
</feature>
<feature type="transmembrane region" description="Helical" evidence="1">
    <location>
        <begin position="173"/>
        <end position="192"/>
    </location>
</feature>